<keyword evidence="13" id="KW-1185">Reference proteome</keyword>
<dbReference type="SUPFAM" id="SSF141734">
    <property type="entry name" value="HisI-like"/>
    <property type="match status" value="1"/>
</dbReference>
<feature type="binding site" evidence="7">
    <location>
        <position position="100"/>
    </location>
    <ligand>
        <name>Zn(2+)</name>
        <dbReference type="ChEBI" id="CHEBI:29105"/>
        <note>ligand shared between dimeric partners</note>
    </ligand>
</feature>
<keyword evidence="4 7" id="KW-0028">Amino-acid biosynthesis</keyword>
<evidence type="ECO:0000313" key="12">
    <source>
        <dbReference type="Proteomes" id="UP001501425"/>
    </source>
</evidence>
<comment type="cofactor">
    <cofactor evidence="7">
        <name>Mg(2+)</name>
        <dbReference type="ChEBI" id="CHEBI:18420"/>
    </cofactor>
    <text evidence="7">Binds 1 Mg(2+) ion per subunit.</text>
</comment>
<feature type="compositionally biased region" description="Acidic residues" evidence="8">
    <location>
        <begin position="1"/>
        <end position="10"/>
    </location>
</feature>
<evidence type="ECO:0000313" key="11">
    <source>
        <dbReference type="EMBL" id="MEZ3166597.1"/>
    </source>
</evidence>
<feature type="region of interest" description="Disordered" evidence="8">
    <location>
        <begin position="66"/>
        <end position="88"/>
    </location>
</feature>
<evidence type="ECO:0000256" key="7">
    <source>
        <dbReference type="HAMAP-Rule" id="MF_01021"/>
    </source>
</evidence>
<dbReference type="Proteomes" id="UP001501425">
    <property type="component" value="Unassembled WGS sequence"/>
</dbReference>
<dbReference type="NCBIfam" id="NF000768">
    <property type="entry name" value="PRK00051.1"/>
    <property type="match status" value="1"/>
</dbReference>
<comment type="subcellular location">
    <subcellularLocation>
        <location evidence="7">Cytoplasm</location>
    </subcellularLocation>
</comment>
<comment type="cofactor">
    <cofactor evidence="7">
        <name>Zn(2+)</name>
        <dbReference type="ChEBI" id="CHEBI:29105"/>
    </cofactor>
    <text evidence="7">Binds 1 zinc ion per subunit.</text>
</comment>
<evidence type="ECO:0000256" key="2">
    <source>
        <dbReference type="ARBA" id="ARBA00005169"/>
    </source>
</evidence>
<accession>A0AAV3SVZ3</accession>
<dbReference type="FunFam" id="3.10.20.810:FF:000001">
    <property type="entry name" value="Histidine biosynthesis bifunctional protein HisIE"/>
    <property type="match status" value="1"/>
</dbReference>
<feature type="binding site" evidence="7">
    <location>
        <position position="99"/>
    </location>
    <ligand>
        <name>Mg(2+)</name>
        <dbReference type="ChEBI" id="CHEBI:18420"/>
    </ligand>
</feature>
<comment type="caution">
    <text evidence="10">The sequence shown here is derived from an EMBL/GenBank/DDBJ whole genome shotgun (WGS) entry which is preliminary data.</text>
</comment>
<dbReference type="GO" id="GO:0004635">
    <property type="term" value="F:phosphoribosyl-AMP cyclohydrolase activity"/>
    <property type="evidence" value="ECO:0007669"/>
    <property type="project" value="UniProtKB-UniRule"/>
</dbReference>
<comment type="subunit">
    <text evidence="7">Homodimer.</text>
</comment>
<evidence type="ECO:0000313" key="10">
    <source>
        <dbReference type="EMBL" id="GAA0551036.1"/>
    </source>
</evidence>
<feature type="compositionally biased region" description="Low complexity" evidence="8">
    <location>
        <begin position="16"/>
        <end position="25"/>
    </location>
</feature>
<dbReference type="HAMAP" id="MF_01021">
    <property type="entry name" value="HisI"/>
    <property type="match status" value="1"/>
</dbReference>
<keyword evidence="5 7" id="KW-0378">Hydrolase</keyword>
<dbReference type="PANTHER" id="PTHR42945">
    <property type="entry name" value="HISTIDINE BIOSYNTHESIS BIFUNCTIONAL PROTEIN"/>
    <property type="match status" value="1"/>
</dbReference>
<dbReference type="GO" id="GO:0004636">
    <property type="term" value="F:phosphoribosyl-ATP diphosphatase activity"/>
    <property type="evidence" value="ECO:0007669"/>
    <property type="project" value="UniProtKB-ARBA"/>
</dbReference>
<keyword evidence="7" id="KW-0479">Metal-binding</keyword>
<dbReference type="Pfam" id="PF01502">
    <property type="entry name" value="PRA-CH"/>
    <property type="match status" value="1"/>
</dbReference>
<feature type="region of interest" description="Disordered" evidence="8">
    <location>
        <begin position="1"/>
        <end position="31"/>
    </location>
</feature>
<evidence type="ECO:0000256" key="5">
    <source>
        <dbReference type="ARBA" id="ARBA00022801"/>
    </source>
</evidence>
<feature type="binding site" evidence="7">
    <location>
        <position position="116"/>
    </location>
    <ligand>
        <name>Zn(2+)</name>
        <dbReference type="ChEBI" id="CHEBI:29105"/>
        <note>ligand shared between dimeric partners</note>
    </ligand>
</feature>
<sequence length="144" mass="15422">MSDADAEDGSDGGGSAPADAAGEGAEPIDVDFGESGLVPAIAQDADSGEVLMLAYVSPEALERTRETGEAHYYSRSREELWRKGGSSGHTQSVREVRVDCDADTLLYLVDQNVGACHTGHRSCFHRTIEGENVGERVFDPDEVY</sequence>
<dbReference type="EMBL" id="JBEDNW010000002">
    <property type="protein sequence ID" value="MEZ3166597.1"/>
    <property type="molecule type" value="Genomic_DNA"/>
</dbReference>
<reference evidence="10" key="1">
    <citation type="journal article" date="2014" name="Int. J. Syst. Evol. Microbiol.">
        <title>Complete genome sequence of Corynebacterium casei LMG S-19264T (=DSM 44701T), isolated from a smear-ripened cheese.</title>
        <authorList>
            <consortium name="US DOE Joint Genome Institute (JGI-PGF)"/>
            <person name="Walter F."/>
            <person name="Albersmeier A."/>
            <person name="Kalinowski J."/>
            <person name="Ruckert C."/>
        </authorList>
    </citation>
    <scope>NUCLEOTIDE SEQUENCE</scope>
    <source>
        <strain evidence="10">JCM 14265</strain>
    </source>
</reference>
<dbReference type="EMBL" id="BAAADQ010000015">
    <property type="protein sequence ID" value="GAA0551036.1"/>
    <property type="molecule type" value="Genomic_DNA"/>
</dbReference>
<keyword evidence="7" id="KW-0862">Zinc</keyword>
<feature type="binding site" evidence="7">
    <location>
        <position position="103"/>
    </location>
    <ligand>
        <name>Mg(2+)</name>
        <dbReference type="ChEBI" id="CHEBI:18420"/>
    </ligand>
</feature>
<evidence type="ECO:0000256" key="3">
    <source>
        <dbReference type="ARBA" id="ARBA00022490"/>
    </source>
</evidence>
<dbReference type="RefSeq" id="WP_343780097.1">
    <property type="nucleotide sequence ID" value="NZ_BAAADQ010000015.1"/>
</dbReference>
<evidence type="ECO:0000259" key="9">
    <source>
        <dbReference type="Pfam" id="PF01502"/>
    </source>
</evidence>
<feature type="binding site" evidence="7">
    <location>
        <position position="123"/>
    </location>
    <ligand>
        <name>Zn(2+)</name>
        <dbReference type="ChEBI" id="CHEBI:29105"/>
        <note>ligand shared between dimeric partners</note>
    </ligand>
</feature>
<dbReference type="PANTHER" id="PTHR42945:SF1">
    <property type="entry name" value="HISTIDINE BIOSYNTHESIS BIFUNCTIONAL PROTEIN HIS7"/>
    <property type="match status" value="1"/>
</dbReference>
<dbReference type="InterPro" id="IPR026660">
    <property type="entry name" value="PRA-CH"/>
</dbReference>
<feature type="domain" description="Phosphoribosyl-AMP cyclohydrolase" evidence="9">
    <location>
        <begin position="52"/>
        <end position="125"/>
    </location>
</feature>
<dbReference type="InterPro" id="IPR002496">
    <property type="entry name" value="PRib_AMP_CycHydrolase_dom"/>
</dbReference>
<evidence type="ECO:0000256" key="1">
    <source>
        <dbReference type="ARBA" id="ARBA00000024"/>
    </source>
</evidence>
<gene>
    <name evidence="7 10" type="primary">hisI</name>
    <name evidence="11" type="ORF">ABNG02_04570</name>
    <name evidence="10" type="ORF">GCM10008994_27440</name>
</gene>
<evidence type="ECO:0000313" key="13">
    <source>
        <dbReference type="Proteomes" id="UP001567571"/>
    </source>
</evidence>
<dbReference type="GO" id="GO:0008270">
    <property type="term" value="F:zinc ion binding"/>
    <property type="evidence" value="ECO:0007669"/>
    <property type="project" value="UniProtKB-UniRule"/>
</dbReference>
<dbReference type="Proteomes" id="UP001567571">
    <property type="component" value="Unassembled WGS sequence"/>
</dbReference>
<evidence type="ECO:0000256" key="4">
    <source>
        <dbReference type="ARBA" id="ARBA00022605"/>
    </source>
</evidence>
<dbReference type="InterPro" id="IPR038019">
    <property type="entry name" value="PRib_AMP_CycHydrolase_sf"/>
</dbReference>
<dbReference type="GO" id="GO:0000105">
    <property type="term" value="P:L-histidine biosynthetic process"/>
    <property type="evidence" value="ECO:0007669"/>
    <property type="project" value="UniProtKB-UniRule"/>
</dbReference>
<name>A0AAV3SVZ3_9EURY</name>
<reference evidence="11 13" key="3">
    <citation type="submission" date="2024-06" db="EMBL/GenBank/DDBJ databases">
        <title>Halorubrum miltondacostae sp. nov., a potential PHA producer isolated from an inland solar saltern in Rio Maior, Portugal.</title>
        <authorList>
            <person name="Albuquerque L."/>
            <person name="Viver T."/>
            <person name="Barroso C."/>
            <person name="Claudino R."/>
            <person name="Galvan M."/>
            <person name="Simoes G."/>
            <person name="Lobo Da Cunha A."/>
            <person name="Egas C."/>
        </authorList>
    </citation>
    <scope>NUCLEOTIDE SEQUENCE [LARGE SCALE GENOMIC DNA]</scope>
    <source>
        <strain evidence="11 13">DSM 18646</strain>
    </source>
</reference>
<dbReference type="AlphaFoldDB" id="A0AAV3SVZ3"/>
<comment type="similarity">
    <text evidence="7">Belongs to the PRA-CH family.</text>
</comment>
<keyword evidence="3 7" id="KW-0963">Cytoplasm</keyword>
<dbReference type="GO" id="GO:0005737">
    <property type="term" value="C:cytoplasm"/>
    <property type="evidence" value="ECO:0007669"/>
    <property type="project" value="UniProtKB-SubCell"/>
</dbReference>
<evidence type="ECO:0000256" key="6">
    <source>
        <dbReference type="ARBA" id="ARBA00023102"/>
    </source>
</evidence>
<dbReference type="Gene3D" id="3.10.20.810">
    <property type="entry name" value="Phosphoribosyl-AMP cyclohydrolase"/>
    <property type="match status" value="1"/>
</dbReference>
<protein>
    <recommendedName>
        <fullName evidence="7">Phosphoribosyl-AMP cyclohydrolase</fullName>
        <shortName evidence="7">PRA-CH</shortName>
        <ecNumber evidence="7">3.5.4.19</ecNumber>
    </recommendedName>
</protein>
<proteinExistence type="inferred from homology"/>
<dbReference type="GO" id="GO:0000287">
    <property type="term" value="F:magnesium ion binding"/>
    <property type="evidence" value="ECO:0007669"/>
    <property type="project" value="UniProtKB-UniRule"/>
</dbReference>
<feature type="binding site" evidence="7">
    <location>
        <position position="101"/>
    </location>
    <ligand>
        <name>Mg(2+)</name>
        <dbReference type="ChEBI" id="CHEBI:18420"/>
    </ligand>
</feature>
<dbReference type="EC" id="3.5.4.19" evidence="7"/>
<dbReference type="Gene3D" id="4.10.80.70">
    <property type="match status" value="1"/>
</dbReference>
<comment type="function">
    <text evidence="7">Catalyzes the hydrolysis of the adenine ring of phosphoribosyl-AMP.</text>
</comment>
<reference evidence="10" key="2">
    <citation type="submission" date="2023-12" db="EMBL/GenBank/DDBJ databases">
        <authorList>
            <person name="Sun Q."/>
            <person name="Inoue M."/>
        </authorList>
    </citation>
    <scope>NUCLEOTIDE SEQUENCE</scope>
    <source>
        <strain evidence="10">JCM 14265</strain>
    </source>
</reference>
<organism evidence="10 12">
    <name type="scientific">Halorubrum ejinorense</name>
    <dbReference type="NCBI Taxonomy" id="425309"/>
    <lineage>
        <taxon>Archaea</taxon>
        <taxon>Methanobacteriati</taxon>
        <taxon>Methanobacteriota</taxon>
        <taxon>Stenosarchaea group</taxon>
        <taxon>Halobacteria</taxon>
        <taxon>Halobacteriales</taxon>
        <taxon>Haloferacaceae</taxon>
        <taxon>Halorubrum</taxon>
    </lineage>
</organism>
<comment type="pathway">
    <text evidence="2 7">Amino-acid biosynthesis; L-histidine biosynthesis; L-histidine from 5-phospho-alpha-D-ribose 1-diphosphate: step 3/9.</text>
</comment>
<comment type="catalytic activity">
    <reaction evidence="1 7">
        <text>1-(5-phospho-beta-D-ribosyl)-5'-AMP + H2O = 1-(5-phospho-beta-D-ribosyl)-5-[(5-phospho-beta-D-ribosylamino)methylideneamino]imidazole-4-carboxamide</text>
        <dbReference type="Rhea" id="RHEA:20049"/>
        <dbReference type="ChEBI" id="CHEBI:15377"/>
        <dbReference type="ChEBI" id="CHEBI:58435"/>
        <dbReference type="ChEBI" id="CHEBI:59457"/>
        <dbReference type="EC" id="3.5.4.19"/>
    </reaction>
</comment>
<keyword evidence="6 7" id="KW-0368">Histidine biosynthesis</keyword>
<evidence type="ECO:0000256" key="8">
    <source>
        <dbReference type="SAM" id="MobiDB-lite"/>
    </source>
</evidence>
<keyword evidence="7" id="KW-0460">Magnesium</keyword>